<evidence type="ECO:0000313" key="1">
    <source>
        <dbReference type="EMBL" id="MCC2168748.1"/>
    </source>
</evidence>
<reference evidence="1 2" key="1">
    <citation type="submission" date="2021-10" db="EMBL/GenBank/DDBJ databases">
        <title>Anaerobic single-cell dispensing facilitates the cultivation of human gut bacteria.</title>
        <authorList>
            <person name="Afrizal A."/>
        </authorList>
    </citation>
    <scope>NUCLEOTIDE SEQUENCE [LARGE SCALE GENOMIC DNA]</scope>
    <source>
        <strain evidence="1 2">CLA-AA-H244</strain>
    </source>
</reference>
<gene>
    <name evidence="1" type="ORF">LKD45_13805</name>
</gene>
<comment type="caution">
    <text evidence="1">The sequence shown here is derived from an EMBL/GenBank/DDBJ whole genome shotgun (WGS) entry which is preliminary data.</text>
</comment>
<dbReference type="AlphaFoldDB" id="A0AAE3AVR2"/>
<proteinExistence type="predicted"/>
<sequence length="61" mass="7032">MNGYITTQEAAQKWNISARQVQILCKNNRIEGAVQINRIWLIPANVSKPTNTYKYQSQHSL</sequence>
<name>A0AAE3AVR2_9FIRM</name>
<organism evidence="1 2">
    <name type="scientific">Gallintestinimicrobium propionicum</name>
    <dbReference type="NCBI Taxonomy" id="2981770"/>
    <lineage>
        <taxon>Bacteria</taxon>
        <taxon>Bacillati</taxon>
        <taxon>Bacillota</taxon>
        <taxon>Clostridia</taxon>
        <taxon>Lachnospirales</taxon>
        <taxon>Lachnospiraceae</taxon>
        <taxon>Gallintestinimicrobium</taxon>
    </lineage>
</organism>
<accession>A0AAE3AVR2</accession>
<dbReference type="Proteomes" id="UP001199355">
    <property type="component" value="Unassembled WGS sequence"/>
</dbReference>
<evidence type="ECO:0000313" key="2">
    <source>
        <dbReference type="Proteomes" id="UP001199355"/>
    </source>
</evidence>
<dbReference type="EMBL" id="JAJEQF010000045">
    <property type="protein sequence ID" value="MCC2168748.1"/>
    <property type="molecule type" value="Genomic_DNA"/>
</dbReference>
<keyword evidence="2" id="KW-1185">Reference proteome</keyword>
<protein>
    <submittedName>
        <fullName evidence="1">Helix-turn-helix domain-containing protein</fullName>
    </submittedName>
</protein>